<reference evidence="3" key="1">
    <citation type="submission" date="2023-07" db="EMBL/GenBank/DDBJ databases">
        <title>A chromosome-level genome assembly of Lolium multiflorum.</title>
        <authorList>
            <person name="Chen Y."/>
            <person name="Copetti D."/>
            <person name="Kolliker R."/>
            <person name="Studer B."/>
        </authorList>
    </citation>
    <scope>NUCLEOTIDE SEQUENCE</scope>
    <source>
        <strain evidence="3">02402/16</strain>
        <tissue evidence="3">Leaf</tissue>
    </source>
</reference>
<dbReference type="GO" id="GO:0080188">
    <property type="term" value="P:gene silencing by siRNA-directed DNA methylation"/>
    <property type="evidence" value="ECO:0007669"/>
    <property type="project" value="InterPro"/>
</dbReference>
<keyword evidence="4" id="KW-1185">Reference proteome</keyword>
<feature type="region of interest" description="Disordered" evidence="1">
    <location>
        <begin position="1"/>
        <end position="22"/>
    </location>
</feature>
<dbReference type="Proteomes" id="UP001231189">
    <property type="component" value="Unassembled WGS sequence"/>
</dbReference>
<evidence type="ECO:0000259" key="2">
    <source>
        <dbReference type="Pfam" id="PF03469"/>
    </source>
</evidence>
<comment type="caution">
    <text evidence="3">The sequence shown here is derived from an EMBL/GenBank/DDBJ whole genome shotgun (WGS) entry which is preliminary data.</text>
</comment>
<proteinExistence type="predicted"/>
<organism evidence="3 4">
    <name type="scientific">Lolium multiflorum</name>
    <name type="common">Italian ryegrass</name>
    <name type="synonym">Lolium perenne subsp. multiflorum</name>
    <dbReference type="NCBI Taxonomy" id="4521"/>
    <lineage>
        <taxon>Eukaryota</taxon>
        <taxon>Viridiplantae</taxon>
        <taxon>Streptophyta</taxon>
        <taxon>Embryophyta</taxon>
        <taxon>Tracheophyta</taxon>
        <taxon>Spermatophyta</taxon>
        <taxon>Magnoliopsida</taxon>
        <taxon>Liliopsida</taxon>
        <taxon>Poales</taxon>
        <taxon>Poaceae</taxon>
        <taxon>BOP clade</taxon>
        <taxon>Pooideae</taxon>
        <taxon>Poodae</taxon>
        <taxon>Poeae</taxon>
        <taxon>Poeae Chloroplast Group 2 (Poeae type)</taxon>
        <taxon>Loliodinae</taxon>
        <taxon>Loliinae</taxon>
        <taxon>Lolium</taxon>
    </lineage>
</organism>
<dbReference type="Pfam" id="PF03469">
    <property type="entry name" value="XH"/>
    <property type="match status" value="1"/>
</dbReference>
<evidence type="ECO:0000256" key="1">
    <source>
        <dbReference type="SAM" id="MobiDB-lite"/>
    </source>
</evidence>
<evidence type="ECO:0000313" key="3">
    <source>
        <dbReference type="EMBL" id="KAK1627714.1"/>
    </source>
</evidence>
<gene>
    <name evidence="3" type="ORF">QYE76_002029</name>
</gene>
<sequence length="438" mass="49209">MAGTARTDADPDISPQEAPESMSRLQRVRANLRLPDRPFAAPSAAHDRGLHALCLLAFVRLDLSVSGAPRPDLVAELVANYKCTPGCDGGRSSVRGKEIEVSLDAFAEALCLPRRPTFRPPAGVDPAAVALAAQEFRQVYFPAPTKYRGLLVDAALGAVKDGRAHEIDWKVLIWDQVMAEMEHLIEKNIATADADRVSYYGLYLQRLIWAQRPELFRLPPKKIDATLDMASKMDIVPYKMIQATPKQLDAGQKQPGEKDDDMEAMESLNQTLLTKERNSNDELQQARKAFIEALQKSTNGRSHIVVKRMGEIDPRAFANAYRASAPDEDAQLNSAVLCSKWQAEIANPQWHPFRIVTVDGKLEEILLEEDEKLCKLKEEHGEEIYALVTKALLEINEYNPSGRYPVPELWNNKDGRKAKLVDVVHFVLKQWQSRKRKR</sequence>
<name>A0AAD8RMG7_LOLMU</name>
<feature type="domain" description="Factor of DNA methylation 1-5/IDN2" evidence="2">
    <location>
        <begin position="307"/>
        <end position="437"/>
    </location>
</feature>
<protein>
    <recommendedName>
        <fullName evidence="2">Factor of DNA methylation 1-5/IDN2 domain-containing protein</fullName>
    </recommendedName>
</protein>
<dbReference type="AlphaFoldDB" id="A0AAD8RMG7"/>
<dbReference type="InterPro" id="IPR005379">
    <property type="entry name" value="FDM1-5/IDN2_XH"/>
</dbReference>
<accession>A0AAD8RMG7</accession>
<dbReference type="InterPro" id="IPR045177">
    <property type="entry name" value="FDM1-5/IDN2"/>
</dbReference>
<dbReference type="PANTHER" id="PTHR21596">
    <property type="entry name" value="RIBONUCLEASE P SUBUNIT P38"/>
    <property type="match status" value="1"/>
</dbReference>
<dbReference type="PANTHER" id="PTHR21596:SF73">
    <property type="entry name" value="FACTOR OF DNA METHYLATION 1-5_IDN2 DOMAIN-CONTAINING PROTEIN"/>
    <property type="match status" value="1"/>
</dbReference>
<dbReference type="EMBL" id="JAUUTY010000005">
    <property type="protein sequence ID" value="KAK1627714.1"/>
    <property type="molecule type" value="Genomic_DNA"/>
</dbReference>
<evidence type="ECO:0000313" key="4">
    <source>
        <dbReference type="Proteomes" id="UP001231189"/>
    </source>
</evidence>